<evidence type="ECO:0000313" key="1">
    <source>
        <dbReference type="EMBL" id="ETR69338.1"/>
    </source>
</evidence>
<dbReference type="Gene3D" id="2.60.40.10">
    <property type="entry name" value="Immunoglobulins"/>
    <property type="match status" value="3"/>
</dbReference>
<proteinExistence type="predicted"/>
<dbReference type="GO" id="GO:0006508">
    <property type="term" value="P:proteolysis"/>
    <property type="evidence" value="ECO:0007669"/>
    <property type="project" value="InterPro"/>
</dbReference>
<accession>A0A1V1P3F9</accession>
<dbReference type="AlphaFoldDB" id="A0A1V1P3F9"/>
<protein>
    <submittedName>
        <fullName evidence="1">Uncharacterized protein</fullName>
    </submittedName>
</protein>
<comment type="caution">
    <text evidence="1">The sequence shown here is derived from an EMBL/GenBank/DDBJ whole genome shotgun (WGS) entry which is preliminary data.</text>
</comment>
<dbReference type="EMBL" id="ATBP01000669">
    <property type="protein sequence ID" value="ETR69338.1"/>
    <property type="molecule type" value="Genomic_DNA"/>
</dbReference>
<reference evidence="2" key="1">
    <citation type="submission" date="2012-11" db="EMBL/GenBank/DDBJ databases">
        <authorList>
            <person name="Lucero-Rivera Y.E."/>
            <person name="Tovar-Ramirez D."/>
        </authorList>
    </citation>
    <scope>NUCLEOTIDE SEQUENCE [LARGE SCALE GENOMIC DNA]</scope>
    <source>
        <strain evidence="2">Araruama</strain>
    </source>
</reference>
<sequence length="925" mass="103184">MGQNVELIRKPVSSGTYQFSLQAIDSQGSVAQKQFVWHIIPEMTVLTKTLQNAVIFKPYKELLIAENGTPPYSWNIVSGKLPDGLDLTNENDVWTISGIPLEGTDYQEITFMVSDSHPTIPFIKENITLTLSVIENDLTITTNALPEGQVNHAYIAKIHAAMGEEPYAWTLTSGALPDGLSWTVRNQDVWIQGRPEISGNFPIRIKLVDTDEYSTPVYRDYNIHIYNNIVIESESLDEASRGDYYSQAINILNKDDLVSCELTEGILPDGLALNSQTCTIEGTPDEKSHSQSFCIKASKPGEFGSFDERCFSIIILEDPNLIIKTGFMRSNDIFGDYFHLLEARGGTKPYHWFVSGGYLPKGITFYQEEDILYFEGSAEQCGLFEFDIKVMDSSPVRRSTTQHYHLNIYCSDDEENPDITPPEPPSLAMSFPEMDQWSNGIITVQLNPGYDEDSGISGYSYEWNQKKTTSLDNAVEITNTHIVSHLLPNGENHYLHVASVDNVGNASETIHIGPFKVHHPDGHVFIVGGGESSDPFWSITKVLTVNAYRDFRAMGYQDDQIDFHIHSQMISIDYDEVPDDIVDDCTPSSDEIGEAIRSAESKVDENNRYILYLQGHGTDDARLRVAGIDDYITAQEIDVALDFLQSRTNCEVIVIIEACFSGTFIEPLAGDHRVIITSAGEERYNTDSMGRIAFSRYLLAKLREDEKSLRDAFIYARTCMTNMKFPVPQMDDTGDGIANDEDAQPNGKADHMIIDLNSSFVGKPVFNEVIVTRTDTTDVLANALLYTSDVRITDVFVQVIPPNNDIFSGNMTTEFQSVYLKPKTELTYENIIPDFTQAGEYTFVFNATNKLGETADPHIFTLKNGDIISGDLNANNALDLSDAIIALKIASGFKDIGVQADANVDNNPQIGLIEAMYVLYELSKN</sequence>
<dbReference type="Pfam" id="PF01650">
    <property type="entry name" value="Peptidase_C13"/>
    <property type="match status" value="1"/>
</dbReference>
<organism evidence="1 2">
    <name type="scientific">Candidatus Magnetoglobus multicellularis str. Araruama</name>
    <dbReference type="NCBI Taxonomy" id="890399"/>
    <lineage>
        <taxon>Bacteria</taxon>
        <taxon>Pseudomonadati</taxon>
        <taxon>Thermodesulfobacteriota</taxon>
        <taxon>Desulfobacteria</taxon>
        <taxon>Desulfobacterales</taxon>
        <taxon>Desulfobacteraceae</taxon>
        <taxon>Candidatus Magnetoglobus</taxon>
    </lineage>
</organism>
<gene>
    <name evidence="1" type="ORF">OMM_03993</name>
</gene>
<name>A0A1V1P3F9_9BACT</name>
<dbReference type="InterPro" id="IPR013783">
    <property type="entry name" value="Ig-like_fold"/>
</dbReference>
<dbReference type="GO" id="GO:0008233">
    <property type="term" value="F:peptidase activity"/>
    <property type="evidence" value="ECO:0007669"/>
    <property type="project" value="InterPro"/>
</dbReference>
<evidence type="ECO:0000313" key="2">
    <source>
        <dbReference type="Proteomes" id="UP000189670"/>
    </source>
</evidence>
<dbReference type="Proteomes" id="UP000189670">
    <property type="component" value="Unassembled WGS sequence"/>
</dbReference>
<dbReference type="InterPro" id="IPR001096">
    <property type="entry name" value="Peptidase_C13"/>
</dbReference>
<dbReference type="Gene3D" id="3.40.50.1460">
    <property type="match status" value="1"/>
</dbReference>